<feature type="domain" description="Sporulation stage II protein D amidase enhancer LytB N-terminal" evidence="1">
    <location>
        <begin position="115"/>
        <end position="204"/>
    </location>
</feature>
<name>A0A916JPH5_9FLAO</name>
<gene>
    <name evidence="2" type="ORF">CRYO30217_02038</name>
</gene>
<dbReference type="AlphaFoldDB" id="A0A916JPH5"/>
<evidence type="ECO:0000313" key="2">
    <source>
        <dbReference type="EMBL" id="CAG5082899.1"/>
    </source>
</evidence>
<dbReference type="InterPro" id="IPR013486">
    <property type="entry name" value="SpoIID/LytB"/>
</dbReference>
<proteinExistence type="predicted"/>
<protein>
    <recommendedName>
        <fullName evidence="1">Sporulation stage II protein D amidase enhancer LytB N-terminal domain-containing protein</fullName>
    </recommendedName>
</protein>
<keyword evidence="3" id="KW-1185">Reference proteome</keyword>
<dbReference type="Pfam" id="PF08486">
    <property type="entry name" value="SpoIID"/>
    <property type="match status" value="1"/>
</dbReference>
<organism evidence="2 3">
    <name type="scientific">Parvicella tangerina</name>
    <dbReference type="NCBI Taxonomy" id="2829795"/>
    <lineage>
        <taxon>Bacteria</taxon>
        <taxon>Pseudomonadati</taxon>
        <taxon>Bacteroidota</taxon>
        <taxon>Flavobacteriia</taxon>
        <taxon>Flavobacteriales</taxon>
        <taxon>Parvicellaceae</taxon>
        <taxon>Parvicella</taxon>
    </lineage>
</organism>
<sequence>MTGKTAFCGDDQILEIGIFRSVSLYSITFKPADNSYRIYDKNDSLLYHLQEFETVSLKVNSDKSITVKVPDETIGKFAEISIQSFSSDSHYAIKGSNPSTKERKYFGGIKCFSREGKLDVVSLVTMQHYLEGVLESEAGNYQSKEYYKVQAIISRTYAMKNQRKFLHEGFMMTDLTNCQVYLGKMYRNPNIEEAVQETANLVLVDDQMRLISAAFYSNSGGQTSHSEYVWSKKVSYLRSVKDPFSKGKYNYHWSKSFDKDDFLKDLKKLYDFPINDTAAVNDLVNWKQESRAKYFVDWKYHILLTDVRSDFKLKSTYFSVEEEDGKIILKGKGFGHGVGLSQEGAMNMCDMGYSFRDVLHFYYTGVHLIDYRMLSFYLSE</sequence>
<dbReference type="KEGG" id="ptan:CRYO30217_02038"/>
<accession>A0A916JPH5</accession>
<dbReference type="InterPro" id="IPR013693">
    <property type="entry name" value="SpoIID/LytB_N"/>
</dbReference>
<dbReference type="RefSeq" id="WP_258542242.1">
    <property type="nucleotide sequence ID" value="NZ_OU015584.1"/>
</dbReference>
<reference evidence="2" key="1">
    <citation type="submission" date="2021-04" db="EMBL/GenBank/DDBJ databases">
        <authorList>
            <person name="Rodrigo-Torres L."/>
            <person name="Arahal R. D."/>
            <person name="Lucena T."/>
        </authorList>
    </citation>
    <scope>NUCLEOTIDE SEQUENCE</scope>
    <source>
        <strain evidence="2">AS29M-1</strain>
    </source>
</reference>
<dbReference type="EMBL" id="OU015584">
    <property type="protein sequence ID" value="CAG5082899.1"/>
    <property type="molecule type" value="Genomic_DNA"/>
</dbReference>
<dbReference type="Proteomes" id="UP000683507">
    <property type="component" value="Chromosome"/>
</dbReference>
<dbReference type="GO" id="GO:0030435">
    <property type="term" value="P:sporulation resulting in formation of a cellular spore"/>
    <property type="evidence" value="ECO:0007669"/>
    <property type="project" value="InterPro"/>
</dbReference>
<evidence type="ECO:0000313" key="3">
    <source>
        <dbReference type="Proteomes" id="UP000683507"/>
    </source>
</evidence>
<dbReference type="NCBIfam" id="TIGR02669">
    <property type="entry name" value="SpoIID_LytB"/>
    <property type="match status" value="1"/>
</dbReference>
<evidence type="ECO:0000259" key="1">
    <source>
        <dbReference type="Pfam" id="PF08486"/>
    </source>
</evidence>